<keyword evidence="2" id="KW-1133">Transmembrane helix</keyword>
<keyword evidence="4" id="KW-0407">Ion channel</keyword>
<evidence type="ECO:0000313" key="4">
    <source>
        <dbReference type="EMBL" id="APW96626.1"/>
    </source>
</evidence>
<gene>
    <name evidence="4" type="ORF">CHINAEXTREME_02045</name>
</gene>
<dbReference type="AlphaFoldDB" id="A0A1P8LLG5"/>
<accession>A0A1P8LLG5</accession>
<dbReference type="InterPro" id="IPR003148">
    <property type="entry name" value="RCK_N"/>
</dbReference>
<dbReference type="Pfam" id="PF07885">
    <property type="entry name" value="Ion_trans_2"/>
    <property type="match status" value="1"/>
</dbReference>
<dbReference type="EMBL" id="CP019285">
    <property type="protein sequence ID" value="APW96626.1"/>
    <property type="molecule type" value="Genomic_DNA"/>
</dbReference>
<sequence>MADSRSPRPPARAGLPRRILSARAAVLLAMTVALLSVATAIVNIGTDAVYGPLAPLLPDAVRNAAGFTGALTGFLMVGSALALRRGLRAGWWATLLLLPLTAAQGLLQASPYSLPLVVLSLVSIPVLLVTRSRFTASLSLSTTQIAAGAALVGVQFYGTIGGYALRDHFDAIDTVLDAFYFTLITSSTVGYGDVTPNPGSTAAMLFTMSVLVLGVASFGIAIGALVGPAIQARITKTLGKMTDSELELLEDHLLVLGYSKLTEPIVDELAESGRGFVVVTNDQDAADELGDRNVSVVTGDPSDEGPLERAKIARASGIVVATEEDARDALAILTARQLAPNARIVAAATDRENTKKLEHAGADTVISPSVLGGHLLIRSALGDHDSELIERILEGEKK</sequence>
<comment type="subcellular location">
    <subcellularLocation>
        <location evidence="1">Cell membrane</location>
        <topology evidence="1">Multi-pass membrane protein</topology>
    </subcellularLocation>
</comment>
<evidence type="ECO:0000256" key="1">
    <source>
        <dbReference type="ARBA" id="ARBA00004651"/>
    </source>
</evidence>
<keyword evidence="4" id="KW-0406">Ion transport</keyword>
<dbReference type="GO" id="GO:0006813">
    <property type="term" value="P:potassium ion transport"/>
    <property type="evidence" value="ECO:0007669"/>
    <property type="project" value="InterPro"/>
</dbReference>
<organism evidence="4 5">
    <name type="scientific">Natronobacterium lacisalsi AJ5</name>
    <dbReference type="NCBI Taxonomy" id="358396"/>
    <lineage>
        <taxon>Archaea</taxon>
        <taxon>Methanobacteriati</taxon>
        <taxon>Methanobacteriota</taxon>
        <taxon>Stenosarchaea group</taxon>
        <taxon>Halobacteria</taxon>
        <taxon>Halobacteriales</taxon>
        <taxon>Natrialbaceae</taxon>
        <taxon>Natronobacterium</taxon>
    </lineage>
</organism>
<feature type="transmembrane region" description="Helical" evidence="2">
    <location>
        <begin position="64"/>
        <end position="83"/>
    </location>
</feature>
<name>A0A1P8LLG5_NATLA</name>
<dbReference type="Gene3D" id="1.10.287.70">
    <property type="match status" value="1"/>
</dbReference>
<dbReference type="Proteomes" id="UP000186547">
    <property type="component" value="Chromosome"/>
</dbReference>
<feature type="transmembrane region" description="Helical" evidence="2">
    <location>
        <begin position="202"/>
        <end position="226"/>
    </location>
</feature>
<dbReference type="PANTHER" id="PTHR43833:SF9">
    <property type="entry name" value="POTASSIUM CHANNEL PROTEIN YUGO-RELATED"/>
    <property type="match status" value="1"/>
</dbReference>
<feature type="transmembrane region" description="Helical" evidence="2">
    <location>
        <begin position="113"/>
        <end position="130"/>
    </location>
</feature>
<protein>
    <submittedName>
        <fullName evidence="4">Potassium channel protein</fullName>
    </submittedName>
</protein>
<keyword evidence="2" id="KW-0472">Membrane</keyword>
<keyword evidence="2" id="KW-0812">Transmembrane</keyword>
<dbReference type="InterPro" id="IPR050721">
    <property type="entry name" value="Trk_Ktr_HKT_K-transport"/>
</dbReference>
<dbReference type="InterPro" id="IPR013099">
    <property type="entry name" value="K_chnl_dom"/>
</dbReference>
<proteinExistence type="predicted"/>
<feature type="domain" description="RCK N-terminal" evidence="3">
    <location>
        <begin position="250"/>
        <end position="367"/>
    </location>
</feature>
<dbReference type="RefSeq" id="WP_029601461.1">
    <property type="nucleotide sequence ID" value="NZ_AOLZ01000042.1"/>
</dbReference>
<keyword evidence="4" id="KW-0813">Transport</keyword>
<dbReference type="GeneID" id="30919867"/>
<dbReference type="PANTHER" id="PTHR43833">
    <property type="entry name" value="POTASSIUM CHANNEL PROTEIN 2-RELATED-RELATED"/>
    <property type="match status" value="1"/>
</dbReference>
<evidence type="ECO:0000256" key="2">
    <source>
        <dbReference type="SAM" id="Phobius"/>
    </source>
</evidence>
<evidence type="ECO:0000259" key="3">
    <source>
        <dbReference type="PROSITE" id="PS51201"/>
    </source>
</evidence>
<dbReference type="SUPFAM" id="SSF81324">
    <property type="entry name" value="Voltage-gated potassium channels"/>
    <property type="match status" value="1"/>
</dbReference>
<reference evidence="4 5" key="1">
    <citation type="journal article" date="2011" name="J. Bacteriol.">
        <title>Genome sequence of Halobiforma lacisalsi AJ5, an extremely halophilic archaeon which harbors a bop gene.</title>
        <authorList>
            <person name="Jiang X."/>
            <person name="Wang S."/>
            <person name="Cheng H."/>
            <person name="Huo Y."/>
            <person name="Zhang X."/>
            <person name="Zhu X."/>
            <person name="Han X."/>
            <person name="Ni P."/>
            <person name="Wu M."/>
        </authorList>
    </citation>
    <scope>NUCLEOTIDE SEQUENCE [LARGE SCALE GENOMIC DNA]</scope>
    <source>
        <strain evidence="4 5">AJ5</strain>
    </source>
</reference>
<feature type="transmembrane region" description="Helical" evidence="2">
    <location>
        <begin position="142"/>
        <end position="165"/>
    </location>
</feature>
<dbReference type="Gene3D" id="3.40.50.720">
    <property type="entry name" value="NAD(P)-binding Rossmann-like Domain"/>
    <property type="match status" value="1"/>
</dbReference>
<dbReference type="GO" id="GO:0034220">
    <property type="term" value="P:monoatomic ion transmembrane transport"/>
    <property type="evidence" value="ECO:0007669"/>
    <property type="project" value="UniProtKB-KW"/>
</dbReference>
<dbReference type="KEGG" id="hlc:CHINAEXTREME02045"/>
<evidence type="ECO:0000313" key="5">
    <source>
        <dbReference type="Proteomes" id="UP000186547"/>
    </source>
</evidence>
<dbReference type="GO" id="GO:0005886">
    <property type="term" value="C:plasma membrane"/>
    <property type="evidence" value="ECO:0007669"/>
    <property type="project" value="UniProtKB-SubCell"/>
</dbReference>
<dbReference type="PROSITE" id="PS51201">
    <property type="entry name" value="RCK_N"/>
    <property type="match status" value="1"/>
</dbReference>
<dbReference type="SUPFAM" id="SSF51735">
    <property type="entry name" value="NAD(P)-binding Rossmann-fold domains"/>
    <property type="match status" value="1"/>
</dbReference>
<dbReference type="Pfam" id="PF02254">
    <property type="entry name" value="TrkA_N"/>
    <property type="match status" value="1"/>
</dbReference>
<dbReference type="InterPro" id="IPR036291">
    <property type="entry name" value="NAD(P)-bd_dom_sf"/>
</dbReference>
<feature type="transmembrane region" description="Helical" evidence="2">
    <location>
        <begin position="90"/>
        <end position="107"/>
    </location>
</feature>